<dbReference type="RefSeq" id="WP_110464405.1">
    <property type="nucleotide sequence ID" value="NZ_JAMOFZ010000001.1"/>
</dbReference>
<dbReference type="OrthoDB" id="8854323at2"/>
<keyword evidence="3" id="KW-1185">Reference proteome</keyword>
<comment type="caution">
    <text evidence="2">The sequence shown here is derived from an EMBL/GenBank/DDBJ whole genome shotgun (WGS) entry which is preliminary data.</text>
</comment>
<gene>
    <name evidence="2" type="ORF">DFQ15_102175</name>
</gene>
<sequence>MQDDHPTLLHTPAPPTSMQRHHRFQWSTTNTLPLAPDAYVVRESGALWQVRVKETLALVYAGPGPVSVERSNAPF</sequence>
<proteinExistence type="predicted"/>
<organism evidence="2 3">
    <name type="scientific">Xylophilus ampelinus</name>
    <dbReference type="NCBI Taxonomy" id="54067"/>
    <lineage>
        <taxon>Bacteria</taxon>
        <taxon>Pseudomonadati</taxon>
        <taxon>Pseudomonadota</taxon>
        <taxon>Betaproteobacteria</taxon>
        <taxon>Burkholderiales</taxon>
        <taxon>Xylophilus</taxon>
    </lineage>
</organism>
<evidence type="ECO:0000313" key="3">
    <source>
        <dbReference type="Proteomes" id="UP000247540"/>
    </source>
</evidence>
<dbReference type="AlphaFoldDB" id="A0A318SPT4"/>
<accession>A0A318SPT4</accession>
<protein>
    <submittedName>
        <fullName evidence="2">Uncharacterized protein</fullName>
    </submittedName>
</protein>
<evidence type="ECO:0000256" key="1">
    <source>
        <dbReference type="SAM" id="MobiDB-lite"/>
    </source>
</evidence>
<feature type="region of interest" description="Disordered" evidence="1">
    <location>
        <begin position="1"/>
        <end position="23"/>
    </location>
</feature>
<reference evidence="2 3" key="1">
    <citation type="submission" date="2018-06" db="EMBL/GenBank/DDBJ databases">
        <title>Genomic Encyclopedia of Type Strains, Phase III (KMG-III): the genomes of soil and plant-associated and newly described type strains.</title>
        <authorList>
            <person name="Whitman W."/>
        </authorList>
    </citation>
    <scope>NUCLEOTIDE SEQUENCE [LARGE SCALE GENOMIC DNA]</scope>
    <source>
        <strain evidence="2 3">CECT 7646</strain>
    </source>
</reference>
<evidence type="ECO:0000313" key="2">
    <source>
        <dbReference type="EMBL" id="PYE79442.1"/>
    </source>
</evidence>
<dbReference type="EMBL" id="QJTC01000002">
    <property type="protein sequence ID" value="PYE79442.1"/>
    <property type="molecule type" value="Genomic_DNA"/>
</dbReference>
<name>A0A318SPT4_9BURK</name>
<dbReference type="Proteomes" id="UP000247540">
    <property type="component" value="Unassembled WGS sequence"/>
</dbReference>